<dbReference type="SMART" id="SM00850">
    <property type="entry name" value="LytTR"/>
    <property type="match status" value="1"/>
</dbReference>
<dbReference type="CDD" id="cd00156">
    <property type="entry name" value="REC"/>
    <property type="match status" value="1"/>
</dbReference>
<dbReference type="EMBL" id="JAOQJU010000013">
    <property type="protein sequence ID" value="MCU6687063.1"/>
    <property type="molecule type" value="Genomic_DNA"/>
</dbReference>
<protein>
    <recommendedName>
        <fullName evidence="1">Stage 0 sporulation protein A homolog</fullName>
    </recommendedName>
</protein>
<dbReference type="SMART" id="SM00448">
    <property type="entry name" value="REC"/>
    <property type="match status" value="1"/>
</dbReference>
<dbReference type="GO" id="GO:0003677">
    <property type="term" value="F:DNA binding"/>
    <property type="evidence" value="ECO:0007669"/>
    <property type="project" value="UniProtKB-KW"/>
</dbReference>
<dbReference type="PROSITE" id="PS50110">
    <property type="entry name" value="RESPONSE_REGULATORY"/>
    <property type="match status" value="1"/>
</dbReference>
<name>A0ABT2RNR8_9FIRM</name>
<sequence>MRIAIVDDDAADRRTLHGRLEVQLARHSIHADISEYENGRKFLAEAAQEPFTLVFLDIYMKKDNGIETAKKLRLFDPDCMLVFTTTSAEHALDGFRVRALHYLVKPYSDKDFQELMDEIIDRMPKPDKYIEVRSANGTQRLRFSEIIYAEHYQHQIYTHTTDNRKITTRQTFGKFAEDLQDERFFLCNRGVLANMEHAVDFNGTDFIMENEEAITVSRNLRKSARMAFGDFLFKRRGI</sequence>
<dbReference type="Pfam" id="PF00072">
    <property type="entry name" value="Response_reg"/>
    <property type="match status" value="1"/>
</dbReference>
<evidence type="ECO:0000256" key="2">
    <source>
        <dbReference type="ARBA" id="ARBA00024867"/>
    </source>
</evidence>
<feature type="domain" description="HTH LytTR-type" evidence="5">
    <location>
        <begin position="130"/>
        <end position="230"/>
    </location>
</feature>
<organism evidence="6 7">
    <name type="scientific">Dorea acetigenes</name>
    <dbReference type="NCBI Taxonomy" id="2981787"/>
    <lineage>
        <taxon>Bacteria</taxon>
        <taxon>Bacillati</taxon>
        <taxon>Bacillota</taxon>
        <taxon>Clostridia</taxon>
        <taxon>Lachnospirales</taxon>
        <taxon>Lachnospiraceae</taxon>
        <taxon>Dorea</taxon>
    </lineage>
</organism>
<dbReference type="PANTHER" id="PTHR37299">
    <property type="entry name" value="TRANSCRIPTIONAL REGULATOR-RELATED"/>
    <property type="match status" value="1"/>
</dbReference>
<evidence type="ECO:0000256" key="3">
    <source>
        <dbReference type="PROSITE-ProRule" id="PRU00169"/>
    </source>
</evidence>
<gene>
    <name evidence="6" type="ORF">OCV99_10975</name>
</gene>
<dbReference type="InterPro" id="IPR001789">
    <property type="entry name" value="Sig_transdc_resp-reg_receiver"/>
</dbReference>
<dbReference type="Gene3D" id="2.40.50.1020">
    <property type="entry name" value="LytTr DNA-binding domain"/>
    <property type="match status" value="1"/>
</dbReference>
<evidence type="ECO:0000256" key="1">
    <source>
        <dbReference type="ARBA" id="ARBA00018672"/>
    </source>
</evidence>
<comment type="function">
    <text evidence="2">May play the central regulatory role in sporulation. It may be an element of the effector pathway responsible for the activation of sporulation genes in response to nutritional stress. Spo0A may act in concert with spo0H (a sigma factor) to control the expression of some genes that are critical to the sporulation process.</text>
</comment>
<dbReference type="Proteomes" id="UP001652431">
    <property type="component" value="Unassembled WGS sequence"/>
</dbReference>
<keyword evidence="7" id="KW-1185">Reference proteome</keyword>
<keyword evidence="3" id="KW-0597">Phosphoprotein</keyword>
<comment type="caution">
    <text evidence="6">The sequence shown here is derived from an EMBL/GenBank/DDBJ whole genome shotgun (WGS) entry which is preliminary data.</text>
</comment>
<dbReference type="InterPro" id="IPR011006">
    <property type="entry name" value="CheY-like_superfamily"/>
</dbReference>
<dbReference type="Gene3D" id="3.40.50.2300">
    <property type="match status" value="1"/>
</dbReference>
<evidence type="ECO:0000259" key="4">
    <source>
        <dbReference type="PROSITE" id="PS50110"/>
    </source>
</evidence>
<keyword evidence="6" id="KW-0238">DNA-binding</keyword>
<dbReference type="SUPFAM" id="SSF52172">
    <property type="entry name" value="CheY-like"/>
    <property type="match status" value="1"/>
</dbReference>
<dbReference type="InterPro" id="IPR046947">
    <property type="entry name" value="LytR-like"/>
</dbReference>
<evidence type="ECO:0000313" key="7">
    <source>
        <dbReference type="Proteomes" id="UP001652431"/>
    </source>
</evidence>
<reference evidence="6 7" key="1">
    <citation type="journal article" date="2021" name="ISME Commun">
        <title>Automated analysis of genomic sequences facilitates high-throughput and comprehensive description of bacteria.</title>
        <authorList>
            <person name="Hitch T.C.A."/>
        </authorList>
    </citation>
    <scope>NUCLEOTIDE SEQUENCE [LARGE SCALE GENOMIC DNA]</scope>
    <source>
        <strain evidence="6 7">Sanger_03</strain>
    </source>
</reference>
<feature type="modified residue" description="4-aspartylphosphate" evidence="3">
    <location>
        <position position="57"/>
    </location>
</feature>
<dbReference type="PANTHER" id="PTHR37299:SF1">
    <property type="entry name" value="STAGE 0 SPORULATION PROTEIN A HOMOLOG"/>
    <property type="match status" value="1"/>
</dbReference>
<evidence type="ECO:0000259" key="5">
    <source>
        <dbReference type="PROSITE" id="PS50930"/>
    </source>
</evidence>
<feature type="domain" description="Response regulatory" evidence="4">
    <location>
        <begin position="2"/>
        <end position="120"/>
    </location>
</feature>
<dbReference type="PROSITE" id="PS50930">
    <property type="entry name" value="HTH_LYTTR"/>
    <property type="match status" value="1"/>
</dbReference>
<dbReference type="InterPro" id="IPR007492">
    <property type="entry name" value="LytTR_DNA-bd_dom"/>
</dbReference>
<dbReference type="RefSeq" id="WP_158370570.1">
    <property type="nucleotide sequence ID" value="NZ_JAOQJU010000013.1"/>
</dbReference>
<proteinExistence type="predicted"/>
<dbReference type="Pfam" id="PF04397">
    <property type="entry name" value="LytTR"/>
    <property type="match status" value="1"/>
</dbReference>
<evidence type="ECO:0000313" key="6">
    <source>
        <dbReference type="EMBL" id="MCU6687063.1"/>
    </source>
</evidence>
<accession>A0ABT2RNR8</accession>